<gene>
    <name evidence="2" type="ORF">J1TS3_34140</name>
</gene>
<sequence length="144" mass="15274">MKWFYLLLTLAGGLAVGMQAAINGGLGKKVGSIEATFISFCIGTAALFFMVVFWGKGNILAVSEVPKHQLTGGILGAFYLATIVVAVPRIGVSMSFVAVITGQLLISSLIDHFGLFGAPKIPLDMKKGIALCLMLSAIYLFHHK</sequence>
<keyword evidence="1" id="KW-0812">Transmembrane</keyword>
<dbReference type="PANTHER" id="PTHR34821:SF2">
    <property type="entry name" value="INNER MEMBRANE PROTEIN YDCZ"/>
    <property type="match status" value="1"/>
</dbReference>
<feature type="transmembrane region" description="Helical" evidence="1">
    <location>
        <begin position="37"/>
        <end position="55"/>
    </location>
</feature>
<dbReference type="RefSeq" id="WP_018708234.1">
    <property type="nucleotide sequence ID" value="NZ_BOQT01000015.1"/>
</dbReference>
<keyword evidence="1" id="KW-1133">Transmembrane helix</keyword>
<reference evidence="2 3" key="1">
    <citation type="submission" date="2021-03" db="EMBL/GenBank/DDBJ databases">
        <title>Antimicrobial resistance genes in bacteria isolated from Japanese honey, and their potential for conferring macrolide and lincosamide resistance in the American foulbrood pathogen Paenibacillus larvae.</title>
        <authorList>
            <person name="Okamoto M."/>
            <person name="Kumagai M."/>
            <person name="Kanamori H."/>
            <person name="Takamatsu D."/>
        </authorList>
    </citation>
    <scope>NUCLEOTIDE SEQUENCE [LARGE SCALE GENOMIC DNA]</scope>
    <source>
        <strain evidence="2 3">J1TS3</strain>
    </source>
</reference>
<proteinExistence type="predicted"/>
<keyword evidence="3" id="KW-1185">Reference proteome</keyword>
<accession>A0ABQ4KB50</accession>
<dbReference type="PANTHER" id="PTHR34821">
    <property type="entry name" value="INNER MEMBRANE PROTEIN YDCZ"/>
    <property type="match status" value="1"/>
</dbReference>
<dbReference type="InterPro" id="IPR006750">
    <property type="entry name" value="YdcZ"/>
</dbReference>
<protein>
    <submittedName>
        <fullName evidence="2">Membrane protein</fullName>
    </submittedName>
</protein>
<name>A0ABQ4KB50_9BACI</name>
<dbReference type="Proteomes" id="UP000680279">
    <property type="component" value="Unassembled WGS sequence"/>
</dbReference>
<keyword evidence="1" id="KW-0472">Membrane</keyword>
<feature type="transmembrane region" description="Helical" evidence="1">
    <location>
        <begin position="76"/>
        <end position="105"/>
    </location>
</feature>
<dbReference type="EMBL" id="BOQT01000015">
    <property type="protein sequence ID" value="GIN22280.1"/>
    <property type="molecule type" value="Genomic_DNA"/>
</dbReference>
<comment type="caution">
    <text evidence="2">The sequence shown here is derived from an EMBL/GenBank/DDBJ whole genome shotgun (WGS) entry which is preliminary data.</text>
</comment>
<dbReference type="Pfam" id="PF04657">
    <property type="entry name" value="DMT_YdcZ"/>
    <property type="match status" value="1"/>
</dbReference>
<evidence type="ECO:0000256" key="1">
    <source>
        <dbReference type="SAM" id="Phobius"/>
    </source>
</evidence>
<organism evidence="2 3">
    <name type="scientific">Siminovitchia fordii</name>
    <dbReference type="NCBI Taxonomy" id="254759"/>
    <lineage>
        <taxon>Bacteria</taxon>
        <taxon>Bacillati</taxon>
        <taxon>Bacillota</taxon>
        <taxon>Bacilli</taxon>
        <taxon>Bacillales</taxon>
        <taxon>Bacillaceae</taxon>
        <taxon>Siminovitchia</taxon>
    </lineage>
</organism>
<evidence type="ECO:0000313" key="2">
    <source>
        <dbReference type="EMBL" id="GIN22280.1"/>
    </source>
</evidence>
<evidence type="ECO:0000313" key="3">
    <source>
        <dbReference type="Proteomes" id="UP000680279"/>
    </source>
</evidence>